<feature type="chain" id="PRO_5044561836" description="Invertebrate defensins family profile domain-containing protein" evidence="9">
    <location>
        <begin position="25"/>
        <end position="86"/>
    </location>
</feature>
<protein>
    <recommendedName>
        <fullName evidence="10">Invertebrate defensins family profile domain-containing protein</fullName>
    </recommendedName>
</protein>
<evidence type="ECO:0000259" key="10">
    <source>
        <dbReference type="PROSITE" id="PS51378"/>
    </source>
</evidence>
<keyword evidence="5" id="KW-0391">Immunity</keyword>
<evidence type="ECO:0000256" key="4">
    <source>
        <dbReference type="ARBA" id="ARBA00022588"/>
    </source>
</evidence>
<dbReference type="InterPro" id="IPR036574">
    <property type="entry name" value="Scorpion_toxin-like_sf"/>
</dbReference>
<dbReference type="PANTHER" id="PTHR13645">
    <property type="entry name" value="DEFENSIN"/>
    <property type="match status" value="1"/>
</dbReference>
<keyword evidence="7" id="KW-0044">Antibiotic</keyword>
<dbReference type="PRINTS" id="PR00271">
    <property type="entry name" value="DEFENSIN"/>
</dbReference>
<proteinExistence type="predicted"/>
<dbReference type="GO" id="GO:0045087">
    <property type="term" value="P:innate immune response"/>
    <property type="evidence" value="ECO:0007669"/>
    <property type="project" value="UniProtKB-KW"/>
</dbReference>
<evidence type="ECO:0000256" key="9">
    <source>
        <dbReference type="SAM" id="SignalP"/>
    </source>
</evidence>
<reference evidence="11" key="1">
    <citation type="submission" date="2020-05" db="UniProtKB">
        <authorList>
            <consortium name="EnsemblMetazoa"/>
        </authorList>
    </citation>
    <scope>IDENTIFICATION</scope>
    <source>
        <strain evidence="11">Aabys</strain>
    </source>
</reference>
<comment type="subcellular location">
    <subcellularLocation>
        <location evidence="1">Secreted</location>
    </subcellularLocation>
</comment>
<feature type="signal peptide" evidence="9">
    <location>
        <begin position="1"/>
        <end position="24"/>
    </location>
</feature>
<dbReference type="Pfam" id="PF01097">
    <property type="entry name" value="Defensin_2"/>
    <property type="match status" value="1"/>
</dbReference>
<keyword evidence="2" id="KW-0964">Secreted</keyword>
<evidence type="ECO:0000313" key="11">
    <source>
        <dbReference type="EnsemblMetazoa" id="MDOA016066-PA"/>
    </source>
</evidence>
<sequence length="86" mass="9025">MKFFKVFSFAVFVLACLAFHSATARPESVVGAAETASGQPDPYGRVPVVSCDLLSGLGVNHSVCAAHCLLLGKSGGYCDRGICRCR</sequence>
<dbReference type="SUPFAM" id="SSF57095">
    <property type="entry name" value="Scorpion toxin-like"/>
    <property type="match status" value="1"/>
</dbReference>
<keyword evidence="9" id="KW-0732">Signal</keyword>
<organism evidence="11">
    <name type="scientific">Musca domestica</name>
    <name type="common">House fly</name>
    <dbReference type="NCBI Taxonomy" id="7370"/>
    <lineage>
        <taxon>Eukaryota</taxon>
        <taxon>Metazoa</taxon>
        <taxon>Ecdysozoa</taxon>
        <taxon>Arthropoda</taxon>
        <taxon>Hexapoda</taxon>
        <taxon>Insecta</taxon>
        <taxon>Pterygota</taxon>
        <taxon>Neoptera</taxon>
        <taxon>Endopterygota</taxon>
        <taxon>Diptera</taxon>
        <taxon>Brachycera</taxon>
        <taxon>Muscomorpha</taxon>
        <taxon>Muscoidea</taxon>
        <taxon>Muscidae</taxon>
        <taxon>Musca</taxon>
    </lineage>
</organism>
<evidence type="ECO:0000256" key="6">
    <source>
        <dbReference type="ARBA" id="ARBA00022940"/>
    </source>
</evidence>
<dbReference type="VEuPathDB" id="VectorBase:MDOA016066"/>
<keyword evidence="8" id="KW-1015">Disulfide bond</keyword>
<keyword evidence="3" id="KW-0929">Antimicrobial</keyword>
<keyword evidence="6" id="KW-0211">Defensin</keyword>
<evidence type="ECO:0000256" key="2">
    <source>
        <dbReference type="ARBA" id="ARBA00022525"/>
    </source>
</evidence>
<dbReference type="AlphaFoldDB" id="A0A1I8NJB1"/>
<dbReference type="PROSITE" id="PS51257">
    <property type="entry name" value="PROKAR_LIPOPROTEIN"/>
    <property type="match status" value="1"/>
</dbReference>
<dbReference type="EnsemblMetazoa" id="MDOA016066-RA">
    <property type="protein sequence ID" value="MDOA016066-PA"/>
    <property type="gene ID" value="MDOA016066"/>
</dbReference>
<evidence type="ECO:0000256" key="8">
    <source>
        <dbReference type="ARBA" id="ARBA00023157"/>
    </source>
</evidence>
<dbReference type="PANTHER" id="PTHR13645:SF0">
    <property type="entry name" value="DEFENSIN"/>
    <property type="match status" value="1"/>
</dbReference>
<dbReference type="GO" id="GO:0006959">
    <property type="term" value="P:humoral immune response"/>
    <property type="evidence" value="ECO:0007669"/>
    <property type="project" value="TreeGrafter"/>
</dbReference>
<dbReference type="VEuPathDB" id="VectorBase:MDOMA2_015652"/>
<evidence type="ECO:0000256" key="5">
    <source>
        <dbReference type="ARBA" id="ARBA00022859"/>
    </source>
</evidence>
<dbReference type="InterPro" id="IPR001542">
    <property type="entry name" value="Defensin_invertebrate/fungal"/>
</dbReference>
<dbReference type="CDD" id="cd21806">
    <property type="entry name" value="DEFL_defensin-like"/>
    <property type="match status" value="1"/>
</dbReference>
<feature type="domain" description="Invertebrate defensins family profile" evidence="10">
    <location>
        <begin position="48"/>
        <end position="86"/>
    </location>
</feature>
<dbReference type="InterPro" id="IPR017982">
    <property type="entry name" value="Defensin_insect"/>
</dbReference>
<name>A0A1I8NJB1_MUSDO</name>
<evidence type="ECO:0000256" key="7">
    <source>
        <dbReference type="ARBA" id="ARBA00023022"/>
    </source>
</evidence>
<dbReference type="GO" id="GO:0005615">
    <property type="term" value="C:extracellular space"/>
    <property type="evidence" value="ECO:0007669"/>
    <property type="project" value="TreeGrafter"/>
</dbReference>
<dbReference type="PROSITE" id="PS51378">
    <property type="entry name" value="INVERT_DEFENSINS"/>
    <property type="match status" value="1"/>
</dbReference>
<gene>
    <name evidence="11" type="primary">105261620</name>
</gene>
<evidence type="ECO:0000256" key="1">
    <source>
        <dbReference type="ARBA" id="ARBA00004613"/>
    </source>
</evidence>
<keyword evidence="4" id="KW-0399">Innate immunity</keyword>
<evidence type="ECO:0000256" key="3">
    <source>
        <dbReference type="ARBA" id="ARBA00022529"/>
    </source>
</evidence>
<dbReference type="GO" id="GO:0050830">
    <property type="term" value="P:defense response to Gram-positive bacterium"/>
    <property type="evidence" value="ECO:0007669"/>
    <property type="project" value="UniProtKB-ARBA"/>
</dbReference>
<accession>A0A1I8NJB1</accession>
<dbReference type="Gene3D" id="3.30.30.10">
    <property type="entry name" value="Knottin, scorpion toxin-like"/>
    <property type="match status" value="1"/>
</dbReference>